<evidence type="ECO:0000313" key="4">
    <source>
        <dbReference type="Proteomes" id="UP000001964"/>
    </source>
</evidence>
<organism evidence="3 4">
    <name type="scientific">Maricaulis maris (strain MCS10)</name>
    <name type="common">Caulobacter maris</name>
    <dbReference type="NCBI Taxonomy" id="394221"/>
    <lineage>
        <taxon>Bacteria</taxon>
        <taxon>Pseudomonadati</taxon>
        <taxon>Pseudomonadota</taxon>
        <taxon>Alphaproteobacteria</taxon>
        <taxon>Maricaulales</taxon>
        <taxon>Maricaulaceae</taxon>
        <taxon>Maricaulis</taxon>
    </lineage>
</organism>
<evidence type="ECO:0000256" key="1">
    <source>
        <dbReference type="SAM" id="SignalP"/>
    </source>
</evidence>
<dbReference type="HOGENOM" id="CLU_1545806_0_0_5"/>
<dbReference type="InterPro" id="IPR032710">
    <property type="entry name" value="NTF2-like_dom_sf"/>
</dbReference>
<dbReference type="AlphaFoldDB" id="Q0AK68"/>
<dbReference type="Pfam" id="PF12680">
    <property type="entry name" value="SnoaL_2"/>
    <property type="match status" value="1"/>
</dbReference>
<gene>
    <name evidence="3" type="ordered locus">Mmar10_3044</name>
</gene>
<feature type="chain" id="PRO_5004168138" description="SnoaL-like domain-containing protein" evidence="1">
    <location>
        <begin position="25"/>
        <end position="173"/>
    </location>
</feature>
<keyword evidence="4" id="KW-1185">Reference proteome</keyword>
<accession>Q0AK68</accession>
<feature type="signal peptide" evidence="1">
    <location>
        <begin position="1"/>
        <end position="24"/>
    </location>
</feature>
<protein>
    <recommendedName>
        <fullName evidence="2">SnoaL-like domain-containing protein</fullName>
    </recommendedName>
</protein>
<evidence type="ECO:0000259" key="2">
    <source>
        <dbReference type="Pfam" id="PF12680"/>
    </source>
</evidence>
<reference evidence="3 4" key="1">
    <citation type="submission" date="2006-08" db="EMBL/GenBank/DDBJ databases">
        <title>Complete sequence of Maricaulis maris MCS10.</title>
        <authorList>
            <consortium name="US DOE Joint Genome Institute"/>
            <person name="Copeland A."/>
            <person name="Lucas S."/>
            <person name="Lapidus A."/>
            <person name="Barry K."/>
            <person name="Detter J.C."/>
            <person name="Glavina del Rio T."/>
            <person name="Hammon N."/>
            <person name="Israni S."/>
            <person name="Dalin E."/>
            <person name="Tice H."/>
            <person name="Pitluck S."/>
            <person name="Saunders E."/>
            <person name="Brettin T."/>
            <person name="Bruce D."/>
            <person name="Han C."/>
            <person name="Tapia R."/>
            <person name="Gilna P."/>
            <person name="Schmutz J."/>
            <person name="Larimer F."/>
            <person name="Land M."/>
            <person name="Hauser L."/>
            <person name="Kyrpides N."/>
            <person name="Mikhailova N."/>
            <person name="Viollier P."/>
            <person name="Stephens C."/>
            <person name="Richardson P."/>
        </authorList>
    </citation>
    <scope>NUCLEOTIDE SEQUENCE [LARGE SCALE GENOMIC DNA]</scope>
    <source>
        <strain evidence="3 4">MCS10</strain>
    </source>
</reference>
<keyword evidence="1" id="KW-0732">Signal</keyword>
<name>Q0AK68_MARMM</name>
<dbReference type="EMBL" id="CP000449">
    <property type="protein sequence ID" value="ABI67325.1"/>
    <property type="molecule type" value="Genomic_DNA"/>
</dbReference>
<dbReference type="InterPro" id="IPR037401">
    <property type="entry name" value="SnoaL-like"/>
</dbReference>
<proteinExistence type="predicted"/>
<dbReference type="KEGG" id="mmr:Mmar10_3044"/>
<dbReference type="RefSeq" id="WP_011644969.1">
    <property type="nucleotide sequence ID" value="NC_008347.1"/>
</dbReference>
<evidence type="ECO:0000313" key="3">
    <source>
        <dbReference type="EMBL" id="ABI67325.1"/>
    </source>
</evidence>
<dbReference type="Gene3D" id="3.10.450.50">
    <property type="match status" value="1"/>
</dbReference>
<dbReference type="Proteomes" id="UP000001964">
    <property type="component" value="Chromosome"/>
</dbReference>
<feature type="domain" description="SnoaL-like" evidence="2">
    <location>
        <begin position="36"/>
        <end position="153"/>
    </location>
</feature>
<sequence precursor="true">MTRILTTLAVAISATFTLVAAANAQEDANAEAEAVARAYMALYSAVDWDGMEALLAENVRFRDTTAQSPDVGPDGYAEDSRDGMMAELRTFGETYNPIELGFEWDQVFTSNSRVVFIGHVNALYPTETPDQNFRWRAEQVTVITVRDGLVVGHQDFANYAHPEQGLVAADSVD</sequence>
<dbReference type="SUPFAM" id="SSF54427">
    <property type="entry name" value="NTF2-like"/>
    <property type="match status" value="1"/>
</dbReference>